<proteinExistence type="predicted"/>
<sequence length="140" mass="16684">MSILQAIQYIIQGWNNVTAETIYNCWQYTKILSIDTNVNPNFPLDDYKMSNEFTNTLKTLNFSDMMELEEFFNIPEENKFLIMMKLLQKLKKKPNEKNINDDLNEIDNSIEEEVINFSVTSKSLKKVHTQQEYAYEHLNW</sequence>
<dbReference type="AlphaFoldDB" id="A0A015JXE5"/>
<organism evidence="1 2">
    <name type="scientific">Rhizophagus irregularis (strain DAOM 197198w)</name>
    <name type="common">Glomus intraradices</name>
    <dbReference type="NCBI Taxonomy" id="1432141"/>
    <lineage>
        <taxon>Eukaryota</taxon>
        <taxon>Fungi</taxon>
        <taxon>Fungi incertae sedis</taxon>
        <taxon>Mucoromycota</taxon>
        <taxon>Glomeromycotina</taxon>
        <taxon>Glomeromycetes</taxon>
        <taxon>Glomerales</taxon>
        <taxon>Glomeraceae</taxon>
        <taxon>Rhizophagus</taxon>
    </lineage>
</organism>
<evidence type="ECO:0000313" key="2">
    <source>
        <dbReference type="Proteomes" id="UP000022910"/>
    </source>
</evidence>
<keyword evidence="2" id="KW-1185">Reference proteome</keyword>
<dbReference type="OrthoDB" id="2360852at2759"/>
<evidence type="ECO:0008006" key="3">
    <source>
        <dbReference type="Google" id="ProtNLM"/>
    </source>
</evidence>
<dbReference type="EMBL" id="JEMT01013171">
    <property type="protein sequence ID" value="EXX74167.1"/>
    <property type="molecule type" value="Genomic_DNA"/>
</dbReference>
<reference evidence="1 2" key="1">
    <citation type="submission" date="2014-02" db="EMBL/GenBank/DDBJ databases">
        <title>Single nucleus genome sequencing reveals high similarity among nuclei of an endomycorrhizal fungus.</title>
        <authorList>
            <person name="Lin K."/>
            <person name="Geurts R."/>
            <person name="Zhang Z."/>
            <person name="Limpens E."/>
            <person name="Saunders D.G."/>
            <person name="Mu D."/>
            <person name="Pang E."/>
            <person name="Cao H."/>
            <person name="Cha H."/>
            <person name="Lin T."/>
            <person name="Zhou Q."/>
            <person name="Shang Y."/>
            <person name="Li Y."/>
            <person name="Ivanov S."/>
            <person name="Sharma T."/>
            <person name="Velzen R.V."/>
            <person name="Ruijter N.D."/>
            <person name="Aanen D.K."/>
            <person name="Win J."/>
            <person name="Kamoun S."/>
            <person name="Bisseling T."/>
            <person name="Huang S."/>
        </authorList>
    </citation>
    <scope>NUCLEOTIDE SEQUENCE [LARGE SCALE GENOMIC DNA]</scope>
    <source>
        <strain evidence="2">DAOM197198w</strain>
    </source>
</reference>
<comment type="caution">
    <text evidence="1">The sequence shown here is derived from an EMBL/GenBank/DDBJ whole genome shotgun (WGS) entry which is preliminary data.</text>
</comment>
<protein>
    <recommendedName>
        <fullName evidence="3">DDE-1 domain-containing protein</fullName>
    </recommendedName>
</protein>
<evidence type="ECO:0000313" key="1">
    <source>
        <dbReference type="EMBL" id="EXX74167.1"/>
    </source>
</evidence>
<dbReference type="Proteomes" id="UP000022910">
    <property type="component" value="Unassembled WGS sequence"/>
</dbReference>
<gene>
    <name evidence="1" type="ORF">RirG_053630</name>
</gene>
<name>A0A015JXE5_RHIIW</name>
<dbReference type="HOGENOM" id="CLU_132794_0_0_1"/>
<accession>A0A015JXE5</accession>